<dbReference type="EMBL" id="JPKZ01001598">
    <property type="protein sequence ID" value="KHN81059.1"/>
    <property type="molecule type" value="Genomic_DNA"/>
</dbReference>
<organism evidence="1 2">
    <name type="scientific">Toxocara canis</name>
    <name type="common">Canine roundworm</name>
    <dbReference type="NCBI Taxonomy" id="6265"/>
    <lineage>
        <taxon>Eukaryota</taxon>
        <taxon>Metazoa</taxon>
        <taxon>Ecdysozoa</taxon>
        <taxon>Nematoda</taxon>
        <taxon>Chromadorea</taxon>
        <taxon>Rhabditida</taxon>
        <taxon>Spirurina</taxon>
        <taxon>Ascaridomorpha</taxon>
        <taxon>Ascaridoidea</taxon>
        <taxon>Toxocaridae</taxon>
        <taxon>Toxocara</taxon>
    </lineage>
</organism>
<evidence type="ECO:0000313" key="1">
    <source>
        <dbReference type="EMBL" id="KHN81059.1"/>
    </source>
</evidence>
<protein>
    <submittedName>
        <fullName evidence="1">Uncharacterized protein</fullName>
    </submittedName>
</protein>
<dbReference type="Proteomes" id="UP000031036">
    <property type="component" value="Unassembled WGS sequence"/>
</dbReference>
<keyword evidence="2" id="KW-1185">Reference proteome</keyword>
<comment type="caution">
    <text evidence="1">The sequence shown here is derived from an EMBL/GenBank/DDBJ whole genome shotgun (WGS) entry which is preliminary data.</text>
</comment>
<dbReference type="AlphaFoldDB" id="A0A0B2VI16"/>
<reference evidence="1 2" key="1">
    <citation type="submission" date="2014-11" db="EMBL/GenBank/DDBJ databases">
        <title>Genetic blueprint of the zoonotic pathogen Toxocara canis.</title>
        <authorList>
            <person name="Zhu X.-Q."/>
            <person name="Korhonen P.K."/>
            <person name="Cai H."/>
            <person name="Young N.D."/>
            <person name="Nejsum P."/>
            <person name="von Samson-Himmelstjerna G."/>
            <person name="Boag P.R."/>
            <person name="Tan P."/>
            <person name="Li Q."/>
            <person name="Min J."/>
            <person name="Yang Y."/>
            <person name="Wang X."/>
            <person name="Fang X."/>
            <person name="Hall R.S."/>
            <person name="Hofmann A."/>
            <person name="Sternberg P.W."/>
            <person name="Jex A.R."/>
            <person name="Gasser R.B."/>
        </authorList>
    </citation>
    <scope>NUCLEOTIDE SEQUENCE [LARGE SCALE GENOMIC DNA]</scope>
    <source>
        <strain evidence="1">PN_DK_2014</strain>
    </source>
</reference>
<accession>A0A0B2VI16</accession>
<dbReference type="OrthoDB" id="5915976at2759"/>
<name>A0A0B2VI16_TOXCA</name>
<gene>
    <name evidence="1" type="ORF">Tcan_09507</name>
</gene>
<proteinExistence type="predicted"/>
<evidence type="ECO:0000313" key="2">
    <source>
        <dbReference type="Proteomes" id="UP000031036"/>
    </source>
</evidence>
<sequence length="278" mass="31232">MVTRLQDALLFQIPGCGDLNVERDHSSGGDGNLAHFTGVHVQEADAACTRTIHKTNILLGSEENAVGVHTAKGFAGLQQPPLDSAQKEPCLDRSSSLSDISTTTIGEMNDRADYVKMAKRLKEAMCMQESHISGIMETLTFYGKNKVRKFAKIYTERELLLCRERYSVLHRELQRVEALLSKYKRIPQLSQSVQSTCEVSSITVQLCRNFRTGSIGESESLEWFLKLSVSRHKVITAEESCFGVTFRRQTVNVLDATKRSRVIGPQVHMICLLFRFQC</sequence>